<comment type="caution">
    <text evidence="2">The sequence shown here is derived from an EMBL/GenBank/DDBJ whole genome shotgun (WGS) entry which is preliminary data.</text>
</comment>
<reference evidence="2" key="1">
    <citation type="journal article" date="2023" name="G3 (Bethesda)">
        <title>A reference genome for the long-term kleptoplast-retaining sea slug Elysia crispata morphotype clarki.</title>
        <authorList>
            <person name="Eastman K.E."/>
            <person name="Pendleton A.L."/>
            <person name="Shaikh M.A."/>
            <person name="Suttiyut T."/>
            <person name="Ogas R."/>
            <person name="Tomko P."/>
            <person name="Gavelis G."/>
            <person name="Widhalm J.R."/>
            <person name="Wisecaver J.H."/>
        </authorList>
    </citation>
    <scope>NUCLEOTIDE SEQUENCE</scope>
    <source>
        <strain evidence="2">ECLA1</strain>
    </source>
</reference>
<dbReference type="Proteomes" id="UP001283361">
    <property type="component" value="Unassembled WGS sequence"/>
</dbReference>
<name>A0AAE1DT92_9GAST</name>
<dbReference type="EMBL" id="JAWDGP010002526">
    <property type="protein sequence ID" value="KAK3782221.1"/>
    <property type="molecule type" value="Genomic_DNA"/>
</dbReference>
<protein>
    <submittedName>
        <fullName evidence="2">Uncharacterized protein</fullName>
    </submittedName>
</protein>
<evidence type="ECO:0000313" key="2">
    <source>
        <dbReference type="EMBL" id="KAK3782221.1"/>
    </source>
</evidence>
<accession>A0AAE1DT92</accession>
<evidence type="ECO:0000256" key="1">
    <source>
        <dbReference type="SAM" id="MobiDB-lite"/>
    </source>
</evidence>
<gene>
    <name evidence="2" type="ORF">RRG08_018587</name>
</gene>
<proteinExistence type="predicted"/>
<feature type="region of interest" description="Disordered" evidence="1">
    <location>
        <begin position="239"/>
        <end position="260"/>
    </location>
</feature>
<organism evidence="2 3">
    <name type="scientific">Elysia crispata</name>
    <name type="common">lettuce slug</name>
    <dbReference type="NCBI Taxonomy" id="231223"/>
    <lineage>
        <taxon>Eukaryota</taxon>
        <taxon>Metazoa</taxon>
        <taxon>Spiralia</taxon>
        <taxon>Lophotrochozoa</taxon>
        <taxon>Mollusca</taxon>
        <taxon>Gastropoda</taxon>
        <taxon>Heterobranchia</taxon>
        <taxon>Euthyneura</taxon>
        <taxon>Panpulmonata</taxon>
        <taxon>Sacoglossa</taxon>
        <taxon>Placobranchoidea</taxon>
        <taxon>Plakobranchidae</taxon>
        <taxon>Elysia</taxon>
    </lineage>
</organism>
<evidence type="ECO:0000313" key="3">
    <source>
        <dbReference type="Proteomes" id="UP001283361"/>
    </source>
</evidence>
<dbReference type="AlphaFoldDB" id="A0AAE1DT92"/>
<sequence length="275" mass="29771">MASTATESWQNLLNSSSRIKSIELWRKHISESGVKLVKFTDILMSGQTGSINSTDILMSGQTGSINSTDILMSGQTGSINSTDILMSGQTGEVNSTDILMSGQTGSINSTDILMSGQTGSINSTNILMSGQTGEVNSTDILMSGQTGEINSVDILLSAWSCGSNLLRMSNGSDLFVQVEQNATIRKRLRRTDCYFMEMERSAPEPEVSLPETLGACPVRARGDDRRGNGCFLEVSTARHGERMEQETKGQTAQFSLAMEPPLEKVSHIRKTVKND</sequence>
<keyword evidence="3" id="KW-1185">Reference proteome</keyword>